<evidence type="ECO:0000256" key="2">
    <source>
        <dbReference type="ARBA" id="ARBA00004123"/>
    </source>
</evidence>
<protein>
    <recommendedName>
        <fullName evidence="13">Haloacid dehalogenase-like hydrolase domain-containing protein 2</fullName>
        <ecNumber evidence="5">3.6.1.1</ecNumber>
    </recommendedName>
    <alternativeName>
        <fullName evidence="12">Phospholysine phosphohistidine inorganic pyrophosphate phosphatase</fullName>
    </alternativeName>
</protein>
<dbReference type="InterPro" id="IPR006355">
    <property type="entry name" value="LHPP/HDHD2"/>
</dbReference>
<dbReference type="OrthoDB" id="426235at2759"/>
<proteinExistence type="inferred from homology"/>
<dbReference type="GO" id="GO:0005737">
    <property type="term" value="C:cytoplasm"/>
    <property type="evidence" value="ECO:0007669"/>
    <property type="project" value="UniProtKB-SubCell"/>
</dbReference>
<dbReference type="AlphaFoldDB" id="A0A7J7ITE3"/>
<keyword evidence="7" id="KW-0479">Metal-binding</keyword>
<dbReference type="GO" id="GO:0005634">
    <property type="term" value="C:nucleus"/>
    <property type="evidence" value="ECO:0007669"/>
    <property type="project" value="UniProtKB-SubCell"/>
</dbReference>
<evidence type="ECO:0000256" key="13">
    <source>
        <dbReference type="ARBA" id="ARBA00039666"/>
    </source>
</evidence>
<evidence type="ECO:0000256" key="3">
    <source>
        <dbReference type="ARBA" id="ARBA00004496"/>
    </source>
</evidence>
<evidence type="ECO:0000256" key="10">
    <source>
        <dbReference type="ARBA" id="ARBA00023242"/>
    </source>
</evidence>
<dbReference type="Pfam" id="PF13344">
    <property type="entry name" value="Hydrolase_6"/>
    <property type="match status" value="1"/>
</dbReference>
<dbReference type="Gene3D" id="3.40.50.1000">
    <property type="entry name" value="HAD superfamily/HAD-like"/>
    <property type="match status" value="2"/>
</dbReference>
<keyword evidence="16" id="KW-1185">Reference proteome</keyword>
<dbReference type="PANTHER" id="PTHR19288">
    <property type="entry name" value="4-NITROPHENYLPHOSPHATASE-RELATED"/>
    <property type="match status" value="1"/>
</dbReference>
<dbReference type="GO" id="GO:0004427">
    <property type="term" value="F:inorganic diphosphate phosphatase activity"/>
    <property type="evidence" value="ECO:0007669"/>
    <property type="project" value="UniProtKB-EC"/>
</dbReference>
<evidence type="ECO:0000256" key="1">
    <source>
        <dbReference type="ARBA" id="ARBA00001946"/>
    </source>
</evidence>
<evidence type="ECO:0000256" key="14">
    <source>
        <dbReference type="ARBA" id="ARBA00047820"/>
    </source>
</evidence>
<evidence type="ECO:0000313" key="16">
    <source>
        <dbReference type="Proteomes" id="UP000593567"/>
    </source>
</evidence>
<dbReference type="InterPro" id="IPR036412">
    <property type="entry name" value="HAD-like_sf"/>
</dbReference>
<comment type="catalytic activity">
    <reaction evidence="14">
        <text>diphosphate + H2O = 2 phosphate + H(+)</text>
        <dbReference type="Rhea" id="RHEA:24576"/>
        <dbReference type="ChEBI" id="CHEBI:15377"/>
        <dbReference type="ChEBI" id="CHEBI:15378"/>
        <dbReference type="ChEBI" id="CHEBI:33019"/>
        <dbReference type="ChEBI" id="CHEBI:43474"/>
        <dbReference type="EC" id="3.6.1.1"/>
    </reaction>
</comment>
<dbReference type="GO" id="GO:0046872">
    <property type="term" value="F:metal ion binding"/>
    <property type="evidence" value="ECO:0007669"/>
    <property type="project" value="UniProtKB-KW"/>
</dbReference>
<evidence type="ECO:0000256" key="7">
    <source>
        <dbReference type="ARBA" id="ARBA00022723"/>
    </source>
</evidence>
<dbReference type="FunFam" id="3.40.50.1000:FF:000051">
    <property type="entry name" value="Phospholysine phosphohistidine inorganic pyrophosphate phosphatase"/>
    <property type="match status" value="1"/>
</dbReference>
<dbReference type="GO" id="GO:0016791">
    <property type="term" value="F:phosphatase activity"/>
    <property type="evidence" value="ECO:0007669"/>
    <property type="project" value="InterPro"/>
</dbReference>
<dbReference type="NCBIfam" id="TIGR01458">
    <property type="entry name" value="HAD-SF-IIA-hyp3"/>
    <property type="match status" value="1"/>
</dbReference>
<name>A0A7J7ITE3_BUGNE</name>
<evidence type="ECO:0000256" key="5">
    <source>
        <dbReference type="ARBA" id="ARBA00012146"/>
    </source>
</evidence>
<dbReference type="InterPro" id="IPR006357">
    <property type="entry name" value="HAD-SF_hydro_IIA"/>
</dbReference>
<dbReference type="InterPro" id="IPR023214">
    <property type="entry name" value="HAD_sf"/>
</dbReference>
<reference evidence="15" key="1">
    <citation type="submission" date="2020-06" db="EMBL/GenBank/DDBJ databases">
        <title>Draft genome of Bugula neritina, a colonial animal packing powerful symbionts and potential medicines.</title>
        <authorList>
            <person name="Rayko M."/>
        </authorList>
    </citation>
    <scope>NUCLEOTIDE SEQUENCE [LARGE SCALE GENOMIC DNA]</scope>
    <source>
        <strain evidence="15">Kwan_BN1</strain>
    </source>
</reference>
<dbReference type="NCBIfam" id="TIGR01460">
    <property type="entry name" value="HAD-SF-IIA"/>
    <property type="match status" value="1"/>
</dbReference>
<comment type="similarity">
    <text evidence="4">Belongs to the HAD-like hydrolase superfamily.</text>
</comment>
<evidence type="ECO:0000256" key="9">
    <source>
        <dbReference type="ARBA" id="ARBA00022842"/>
    </source>
</evidence>
<keyword evidence="10" id="KW-0539">Nucleus</keyword>
<dbReference type="SUPFAM" id="SSF56784">
    <property type="entry name" value="HAD-like"/>
    <property type="match status" value="1"/>
</dbReference>
<dbReference type="Proteomes" id="UP000593567">
    <property type="component" value="Unassembled WGS sequence"/>
</dbReference>
<dbReference type="Pfam" id="PF13242">
    <property type="entry name" value="Hydrolase_like"/>
    <property type="match status" value="1"/>
</dbReference>
<dbReference type="EMBL" id="VXIV02003425">
    <property type="protein sequence ID" value="KAF6017179.1"/>
    <property type="molecule type" value="Genomic_DNA"/>
</dbReference>
<dbReference type="EC" id="3.6.1.1" evidence="5"/>
<evidence type="ECO:0000256" key="8">
    <source>
        <dbReference type="ARBA" id="ARBA00022801"/>
    </source>
</evidence>
<organism evidence="15 16">
    <name type="scientific">Bugula neritina</name>
    <name type="common">Brown bryozoan</name>
    <name type="synonym">Sertularia neritina</name>
    <dbReference type="NCBI Taxonomy" id="10212"/>
    <lineage>
        <taxon>Eukaryota</taxon>
        <taxon>Metazoa</taxon>
        <taxon>Spiralia</taxon>
        <taxon>Lophotrochozoa</taxon>
        <taxon>Bryozoa</taxon>
        <taxon>Gymnolaemata</taxon>
        <taxon>Cheilostomatida</taxon>
        <taxon>Flustrina</taxon>
        <taxon>Buguloidea</taxon>
        <taxon>Bugulidae</taxon>
        <taxon>Bugula</taxon>
    </lineage>
</organism>
<comment type="caution">
    <text evidence="15">The sequence shown here is derived from an EMBL/GenBank/DDBJ whole genome shotgun (WGS) entry which is preliminary data.</text>
</comment>
<gene>
    <name evidence="15" type="ORF">EB796_024509</name>
</gene>
<evidence type="ECO:0000313" key="15">
    <source>
        <dbReference type="EMBL" id="KAF6017179.1"/>
    </source>
</evidence>
<accession>A0A7J7ITE3</accession>
<comment type="cofactor">
    <cofactor evidence="1">
        <name>Mg(2+)</name>
        <dbReference type="ChEBI" id="CHEBI:18420"/>
    </cofactor>
</comment>
<dbReference type="PANTHER" id="PTHR19288:SF46">
    <property type="entry name" value="HALOACID DEHALOGENASE-LIKE HYDROLASE DOMAIN-CONTAINING PROTEIN 2"/>
    <property type="match status" value="1"/>
</dbReference>
<sequence>MGRFVPKCVLIDLSGTVHIENSIVAGAARAIDRIRKSGISFRFVTNSSKESVASLFTRLVGLGVNLSPGDLFTSLTATKQYVLRRKCRPMLFLEENAQQDFKDVSVVDPNSVVIGLAPSMFNYEKLTEAFNCLKNAENAELIAINKSRYLQRQHGLVLGGGAFVAALEYSTGLTATVVGKPSRKFFEQSIADFEGVVVEDCIMIGDDVQDDVAGAQAIGMKGILVQTGKYRPGDETKINPAPYLTLPSLVDAIDHVIELHSNGCET</sequence>
<evidence type="ECO:0000256" key="12">
    <source>
        <dbReference type="ARBA" id="ARBA00039357"/>
    </source>
</evidence>
<keyword evidence="9" id="KW-0460">Magnesium</keyword>
<comment type="subcellular location">
    <subcellularLocation>
        <location evidence="3">Cytoplasm</location>
    </subcellularLocation>
    <subcellularLocation>
        <location evidence="2">Nucleus</location>
    </subcellularLocation>
</comment>
<evidence type="ECO:0000256" key="11">
    <source>
        <dbReference type="ARBA" id="ARBA00037258"/>
    </source>
</evidence>
<comment type="function">
    <text evidence="11">Phosphatase that hydrolyzes imidodiphosphate, 3-phosphohistidine and 6-phospholysine. Has broad substrate specificity and can also hydrolyze inorganic diphosphate, but with lower efficiency.</text>
</comment>
<evidence type="ECO:0000256" key="6">
    <source>
        <dbReference type="ARBA" id="ARBA00022490"/>
    </source>
</evidence>
<keyword evidence="8" id="KW-0378">Hydrolase</keyword>
<keyword evidence="6" id="KW-0963">Cytoplasm</keyword>
<evidence type="ECO:0000256" key="4">
    <source>
        <dbReference type="ARBA" id="ARBA00007958"/>
    </source>
</evidence>